<keyword evidence="2" id="KW-1185">Reference proteome</keyword>
<dbReference type="EMBL" id="BAAALD010000035">
    <property type="protein sequence ID" value="GAA1090709.1"/>
    <property type="molecule type" value="Genomic_DNA"/>
</dbReference>
<evidence type="ECO:0008006" key="3">
    <source>
        <dbReference type="Google" id="ProtNLM"/>
    </source>
</evidence>
<gene>
    <name evidence="1" type="ORF">GCM10009663_38010</name>
</gene>
<proteinExistence type="predicted"/>
<protein>
    <recommendedName>
        <fullName evidence="3">DUF4926 domain-containing protein</fullName>
    </recommendedName>
</protein>
<dbReference type="Pfam" id="PF19813">
    <property type="entry name" value="DUF6296"/>
    <property type="match status" value="1"/>
</dbReference>
<dbReference type="RefSeq" id="WP_344624833.1">
    <property type="nucleotide sequence ID" value="NZ_BAAALD010000035.1"/>
</dbReference>
<sequence length="76" mass="8148">MALVHRYLVVLPGRPGSHAPQTGIVVTTTGRTGPGGHMIYTDETGRLQMEITEHGTARLLTPTPLHHGPLHAEPLP</sequence>
<accession>A0ABN1TJM3</accession>
<evidence type="ECO:0000313" key="1">
    <source>
        <dbReference type="EMBL" id="GAA1090709.1"/>
    </source>
</evidence>
<dbReference type="Proteomes" id="UP001499987">
    <property type="component" value="Unassembled WGS sequence"/>
</dbReference>
<dbReference type="InterPro" id="IPR046263">
    <property type="entry name" value="DUF6296"/>
</dbReference>
<name>A0ABN1TJM3_9ACTN</name>
<comment type="caution">
    <text evidence="1">The sequence shown here is derived from an EMBL/GenBank/DDBJ whole genome shotgun (WGS) entry which is preliminary data.</text>
</comment>
<evidence type="ECO:0000313" key="2">
    <source>
        <dbReference type="Proteomes" id="UP001499987"/>
    </source>
</evidence>
<reference evidence="1 2" key="1">
    <citation type="journal article" date="2019" name="Int. J. Syst. Evol. Microbiol.">
        <title>The Global Catalogue of Microorganisms (GCM) 10K type strain sequencing project: providing services to taxonomists for standard genome sequencing and annotation.</title>
        <authorList>
            <consortium name="The Broad Institute Genomics Platform"/>
            <consortium name="The Broad Institute Genome Sequencing Center for Infectious Disease"/>
            <person name="Wu L."/>
            <person name="Ma J."/>
        </authorList>
    </citation>
    <scope>NUCLEOTIDE SEQUENCE [LARGE SCALE GENOMIC DNA]</scope>
    <source>
        <strain evidence="1 2">JCM 13002</strain>
    </source>
</reference>
<organism evidence="1 2">
    <name type="scientific">Kitasatospora arboriphila</name>
    <dbReference type="NCBI Taxonomy" id="258052"/>
    <lineage>
        <taxon>Bacteria</taxon>
        <taxon>Bacillati</taxon>
        <taxon>Actinomycetota</taxon>
        <taxon>Actinomycetes</taxon>
        <taxon>Kitasatosporales</taxon>
        <taxon>Streptomycetaceae</taxon>
        <taxon>Kitasatospora</taxon>
    </lineage>
</organism>